<protein>
    <submittedName>
        <fullName evidence="1">Uncharacterized protein</fullName>
    </submittedName>
</protein>
<comment type="caution">
    <text evidence="1">The sequence shown here is derived from an EMBL/GenBank/DDBJ whole genome shotgun (WGS) entry which is preliminary data.</text>
</comment>
<organism evidence="1 2">
    <name type="scientific">Albugo candida</name>
    <dbReference type="NCBI Taxonomy" id="65357"/>
    <lineage>
        <taxon>Eukaryota</taxon>
        <taxon>Sar</taxon>
        <taxon>Stramenopiles</taxon>
        <taxon>Oomycota</taxon>
        <taxon>Peronosporomycetes</taxon>
        <taxon>Albuginales</taxon>
        <taxon>Albuginaceae</taxon>
        <taxon>Albugo</taxon>
    </lineage>
</organism>
<dbReference type="InParanoid" id="A0A024GRI6"/>
<proteinExistence type="predicted"/>
<gene>
    <name evidence="1" type="ORF">BN9_108520</name>
</gene>
<reference evidence="1 2" key="1">
    <citation type="submission" date="2012-05" db="EMBL/GenBank/DDBJ databases">
        <title>Recombination and specialization in a pathogen metapopulation.</title>
        <authorList>
            <person name="Gardiner A."/>
            <person name="Kemen E."/>
            <person name="Schultz-Larsen T."/>
            <person name="MacLean D."/>
            <person name="Van Oosterhout C."/>
            <person name="Jones J.D.G."/>
        </authorList>
    </citation>
    <scope>NUCLEOTIDE SEQUENCE [LARGE SCALE GENOMIC DNA]</scope>
    <source>
        <strain evidence="1 2">Ac Nc2</strain>
    </source>
</reference>
<dbReference type="GO" id="GO:0005869">
    <property type="term" value="C:dynactin complex"/>
    <property type="evidence" value="ECO:0007669"/>
    <property type="project" value="InterPro"/>
</dbReference>
<name>A0A024GRI6_9STRA</name>
<keyword evidence="2" id="KW-1185">Reference proteome</keyword>
<dbReference type="EMBL" id="CAIX01000306">
    <property type="protein sequence ID" value="CCI49514.1"/>
    <property type="molecule type" value="Genomic_DNA"/>
</dbReference>
<dbReference type="GO" id="GO:0061640">
    <property type="term" value="P:cytoskeleton-dependent cytokinesis"/>
    <property type="evidence" value="ECO:0007669"/>
    <property type="project" value="InterPro"/>
</dbReference>
<dbReference type="AlphaFoldDB" id="A0A024GRI6"/>
<dbReference type="Pfam" id="PF07426">
    <property type="entry name" value="Dynactin_p22"/>
    <property type="match status" value="1"/>
</dbReference>
<dbReference type="InterPro" id="IPR009991">
    <property type="entry name" value="DCTN3"/>
</dbReference>
<evidence type="ECO:0000313" key="1">
    <source>
        <dbReference type="EMBL" id="CCI49514.1"/>
    </source>
</evidence>
<accession>A0A024GRI6</accession>
<evidence type="ECO:0000313" key="2">
    <source>
        <dbReference type="Proteomes" id="UP000053237"/>
    </source>
</evidence>
<dbReference type="Proteomes" id="UP000053237">
    <property type="component" value="Unassembled WGS sequence"/>
</dbReference>
<sequence length="186" mass="21620">MRALSLLEEREERLRHQIVGNNETNTLHPIVLTERIRSLQKNIDTVAALVPNFNACAQEYDLNANVWTYRNTALRRQKSVLNNQSVAVATLQSEIDDVIGSLNRLRELKEIWTEWENVSRSPLMDADRVETMERIANVNIRQSLLVNRKVERLLSSYRNMMQLLSLKLIQTDLSVQSAEKKYKEKS</sequence>